<dbReference type="Gene3D" id="3.40.140.10">
    <property type="entry name" value="Cytidine Deaminase, domain 2"/>
    <property type="match status" value="1"/>
</dbReference>
<gene>
    <name evidence="4" type="ORF">ACA1_063550</name>
</gene>
<proteinExistence type="predicted"/>
<dbReference type="KEGG" id="acan:ACA1_063550"/>
<dbReference type="GO" id="GO:0016787">
    <property type="term" value="F:hydrolase activity"/>
    <property type="evidence" value="ECO:0007669"/>
    <property type="project" value="InterPro"/>
</dbReference>
<dbReference type="InterPro" id="IPR016193">
    <property type="entry name" value="Cytidine_deaminase-like"/>
</dbReference>
<dbReference type="RefSeq" id="XP_004339604.1">
    <property type="nucleotide sequence ID" value="XM_004339556.1"/>
</dbReference>
<name>L8GZT2_ACACF</name>
<organism evidence="4 5">
    <name type="scientific">Acanthamoeba castellanii (strain ATCC 30010 / Neff)</name>
    <dbReference type="NCBI Taxonomy" id="1257118"/>
    <lineage>
        <taxon>Eukaryota</taxon>
        <taxon>Amoebozoa</taxon>
        <taxon>Discosea</taxon>
        <taxon>Longamoebia</taxon>
        <taxon>Centramoebida</taxon>
        <taxon>Acanthamoebidae</taxon>
        <taxon>Acanthamoeba</taxon>
    </lineage>
</organism>
<reference evidence="4 5" key="1">
    <citation type="journal article" date="2013" name="Genome Biol.">
        <title>Genome of Acanthamoeba castellanii highlights extensive lateral gene transfer and early evolution of tyrosine kinase signaling.</title>
        <authorList>
            <person name="Clarke M."/>
            <person name="Lohan A.J."/>
            <person name="Liu B."/>
            <person name="Lagkouvardos I."/>
            <person name="Roy S."/>
            <person name="Zafar N."/>
            <person name="Bertelli C."/>
            <person name="Schilde C."/>
            <person name="Kianianmomeni A."/>
            <person name="Burglin T.R."/>
            <person name="Frech C."/>
            <person name="Turcotte B."/>
            <person name="Kopec K.O."/>
            <person name="Synnott J.M."/>
            <person name="Choo C."/>
            <person name="Paponov I."/>
            <person name="Finkler A."/>
            <person name="Soon Heng Tan C."/>
            <person name="Hutchins A.P."/>
            <person name="Weinmeier T."/>
            <person name="Rattei T."/>
            <person name="Chu J.S."/>
            <person name="Gimenez G."/>
            <person name="Irimia M."/>
            <person name="Rigden D.J."/>
            <person name="Fitzpatrick D.A."/>
            <person name="Lorenzo-Morales J."/>
            <person name="Bateman A."/>
            <person name="Chiu C.H."/>
            <person name="Tang P."/>
            <person name="Hegemann P."/>
            <person name="Fromm H."/>
            <person name="Raoult D."/>
            <person name="Greub G."/>
            <person name="Miranda-Saavedra D."/>
            <person name="Chen N."/>
            <person name="Nash P."/>
            <person name="Ginger M.L."/>
            <person name="Horn M."/>
            <person name="Schaap P."/>
            <person name="Caler L."/>
            <person name="Loftus B."/>
        </authorList>
    </citation>
    <scope>NUCLEOTIDE SEQUENCE [LARGE SCALE GENOMIC DNA]</scope>
    <source>
        <strain evidence="4 5">Neff</strain>
    </source>
</reference>
<dbReference type="EMBL" id="KB007974">
    <property type="protein sequence ID" value="ELR17591.1"/>
    <property type="molecule type" value="Genomic_DNA"/>
</dbReference>
<dbReference type="GO" id="GO:0008270">
    <property type="term" value="F:zinc ion binding"/>
    <property type="evidence" value="ECO:0007669"/>
    <property type="project" value="InterPro"/>
</dbReference>
<evidence type="ECO:0000313" key="5">
    <source>
        <dbReference type="Proteomes" id="UP000011083"/>
    </source>
</evidence>
<evidence type="ECO:0000256" key="1">
    <source>
        <dbReference type="ARBA" id="ARBA00022723"/>
    </source>
</evidence>
<dbReference type="VEuPathDB" id="AmoebaDB:ACA1_063550"/>
<protein>
    <submittedName>
        <fullName evidence="4">Cytidine and deoxycytidylate deaminase zincbinding region domain containing protein</fullName>
    </submittedName>
</protein>
<evidence type="ECO:0000259" key="3">
    <source>
        <dbReference type="PROSITE" id="PS51747"/>
    </source>
</evidence>
<keyword evidence="2" id="KW-0862">Zinc</keyword>
<accession>L8GZT2</accession>
<keyword evidence="1" id="KW-0479">Metal-binding</keyword>
<dbReference type="OrthoDB" id="9972196at2759"/>
<keyword evidence="5" id="KW-1185">Reference proteome</keyword>
<dbReference type="Pfam" id="PF00383">
    <property type="entry name" value="dCMP_cyt_deam_1"/>
    <property type="match status" value="1"/>
</dbReference>
<evidence type="ECO:0000313" key="4">
    <source>
        <dbReference type="EMBL" id="ELR17591.1"/>
    </source>
</evidence>
<dbReference type="GeneID" id="14918302"/>
<sequence>MNRTDKFLGLAAEEAQRSDMYHKHGAVLVKGGHVVAKGHNSRRTRLHGANHCSTHAEMNALRKRIKGCDLYVVQLAVGDGEGLSDSRPCHLCLGWLRTCGVKRVFFSVKTARHGAAVQLPPSIAALGPTRWMKQGHQQLPQP</sequence>
<dbReference type="SUPFAM" id="SSF53927">
    <property type="entry name" value="Cytidine deaminase-like"/>
    <property type="match status" value="1"/>
</dbReference>
<feature type="domain" description="CMP/dCMP-type deaminase" evidence="3">
    <location>
        <begin position="2"/>
        <end position="118"/>
    </location>
</feature>
<dbReference type="InterPro" id="IPR002125">
    <property type="entry name" value="CMP_dCMP_dom"/>
</dbReference>
<dbReference type="AlphaFoldDB" id="L8GZT2"/>
<dbReference type="InterPro" id="IPR016192">
    <property type="entry name" value="APOBEC/CMP_deaminase_Zn-bd"/>
</dbReference>
<dbReference type="PROSITE" id="PS00903">
    <property type="entry name" value="CYT_DCMP_DEAMINASES_1"/>
    <property type="match status" value="1"/>
</dbReference>
<dbReference type="Proteomes" id="UP000011083">
    <property type="component" value="Unassembled WGS sequence"/>
</dbReference>
<evidence type="ECO:0000256" key="2">
    <source>
        <dbReference type="ARBA" id="ARBA00022833"/>
    </source>
</evidence>
<dbReference type="PROSITE" id="PS51747">
    <property type="entry name" value="CYT_DCMP_DEAMINASES_2"/>
    <property type="match status" value="1"/>
</dbReference>